<sequence length="261" mass="28398">MQPIYFSKAGKLQLNKYVNGIPVRSATTSYFRNGAVQQITPNITINGSPIADGNSLWNAANPDTSIEGTLAVQLGFMPPELYAFIMGDTSEELTNTPFPIVDEEITVPMEPTGGKYIVKLKHEPLDTTFILVDKNAKPWDETDETPASGKYILDGDELEFVAADAGKALFVSYDYQAAKATRFGLPKTPVRPTYELIVSSEAAGEDETLYEAAIVVDKCKVMGSINPPQQGGTPQPVTVTFTILKPRGNNRAVDYTVTPIE</sequence>
<evidence type="ECO:0000313" key="1">
    <source>
        <dbReference type="EMBL" id="OPX46396.1"/>
    </source>
</evidence>
<comment type="caution">
    <text evidence="1">The sequence shown here is derived from an EMBL/GenBank/DDBJ whole genome shotgun (WGS) entry which is preliminary data.</text>
</comment>
<name>A0A1V4SSF3_RUMHU</name>
<dbReference type="Proteomes" id="UP000191554">
    <property type="component" value="Unassembled WGS sequence"/>
</dbReference>
<dbReference type="AlphaFoldDB" id="A0A1V4SSF3"/>
<protein>
    <submittedName>
        <fullName evidence="1">Uncharacterized protein</fullName>
    </submittedName>
</protein>
<gene>
    <name evidence="1" type="ORF">CLHUN_02120</name>
</gene>
<keyword evidence="2" id="KW-1185">Reference proteome</keyword>
<proteinExistence type="predicted"/>
<dbReference type="STRING" id="48256.CLHUN_02120"/>
<accession>A0A1V4SSF3</accession>
<organism evidence="1 2">
    <name type="scientific">Ruminiclostridium hungatei</name>
    <name type="common">Clostridium hungatei</name>
    <dbReference type="NCBI Taxonomy" id="48256"/>
    <lineage>
        <taxon>Bacteria</taxon>
        <taxon>Bacillati</taxon>
        <taxon>Bacillota</taxon>
        <taxon>Clostridia</taxon>
        <taxon>Eubacteriales</taxon>
        <taxon>Oscillospiraceae</taxon>
        <taxon>Ruminiclostridium</taxon>
    </lineage>
</organism>
<reference evidence="1 2" key="1">
    <citation type="submission" date="2017-03" db="EMBL/GenBank/DDBJ databases">
        <title>Genome sequence of Clostridium hungatei DSM 14427.</title>
        <authorList>
            <person name="Poehlein A."/>
            <person name="Daniel R."/>
        </authorList>
    </citation>
    <scope>NUCLEOTIDE SEQUENCE [LARGE SCALE GENOMIC DNA]</scope>
    <source>
        <strain evidence="1 2">DSM 14427</strain>
    </source>
</reference>
<evidence type="ECO:0000313" key="2">
    <source>
        <dbReference type="Proteomes" id="UP000191554"/>
    </source>
</evidence>
<dbReference type="EMBL" id="MZGX01000001">
    <property type="protein sequence ID" value="OPX46396.1"/>
    <property type="molecule type" value="Genomic_DNA"/>
</dbReference>